<dbReference type="GO" id="GO:0005524">
    <property type="term" value="F:ATP binding"/>
    <property type="evidence" value="ECO:0007669"/>
    <property type="project" value="UniProtKB-KW"/>
</dbReference>
<dbReference type="EMBL" id="BSFQ01000005">
    <property type="protein sequence ID" value="GLL10712.1"/>
    <property type="molecule type" value="Genomic_DNA"/>
</dbReference>
<dbReference type="PANTHER" id="PTHR46268">
    <property type="entry name" value="STRESS RESPONSE PROTEIN NHAX"/>
    <property type="match status" value="1"/>
</dbReference>
<dbReference type="Proteomes" id="UP001143463">
    <property type="component" value="Unassembled WGS sequence"/>
</dbReference>
<keyword evidence="3" id="KW-0067">ATP-binding</keyword>
<feature type="domain" description="UspA" evidence="4">
    <location>
        <begin position="6"/>
        <end position="136"/>
    </location>
</feature>
<evidence type="ECO:0000313" key="5">
    <source>
        <dbReference type="EMBL" id="GLL10712.1"/>
    </source>
</evidence>
<evidence type="ECO:0000313" key="6">
    <source>
        <dbReference type="Proteomes" id="UP001143463"/>
    </source>
</evidence>
<proteinExistence type="inferred from homology"/>
<evidence type="ECO:0000256" key="2">
    <source>
        <dbReference type="ARBA" id="ARBA00022741"/>
    </source>
</evidence>
<sequence>MSLPGTVVAGIDGSDLANEAARWAAAEAARHRCVLRLVRAYQLPPSSAPEASSLLWSHAHHQLWNAAHHARAVVPELAVEQAVVEGDPAEVLLREAAGARVLVVGTRGVGGFASLLVGSVGAALARQAPCPLVVVRGPVLSDAALRHTDRTRPVVVGVDGAPASEPALAFAFAEADAWAAPLVAVHAWLEHLEDPDALAELAELEEQERELLAERLAGWTGKYPGVRVSRELVHGPPARTLVARSAHARLVVVGSSGRGPVGRVLLGSTGRALLHHALAPVAVVRPDGPGAAPDRT</sequence>
<dbReference type="Gene3D" id="3.40.50.620">
    <property type="entry name" value="HUPs"/>
    <property type="match status" value="2"/>
</dbReference>
<keyword evidence="2" id="KW-0547">Nucleotide-binding</keyword>
<dbReference type="InterPro" id="IPR006015">
    <property type="entry name" value="Universal_stress_UspA"/>
</dbReference>
<gene>
    <name evidence="5" type="ORF">GCM10017577_18520</name>
</gene>
<dbReference type="PRINTS" id="PR01438">
    <property type="entry name" value="UNVRSLSTRESS"/>
</dbReference>
<dbReference type="AlphaFoldDB" id="A0A9W6KZ03"/>
<organism evidence="5 6">
    <name type="scientific">Pseudonocardia halophobica</name>
    <dbReference type="NCBI Taxonomy" id="29401"/>
    <lineage>
        <taxon>Bacteria</taxon>
        <taxon>Bacillati</taxon>
        <taxon>Actinomycetota</taxon>
        <taxon>Actinomycetes</taxon>
        <taxon>Pseudonocardiales</taxon>
        <taxon>Pseudonocardiaceae</taxon>
        <taxon>Pseudonocardia</taxon>
    </lineage>
</organism>
<comment type="caution">
    <text evidence="5">The sequence shown here is derived from an EMBL/GenBank/DDBJ whole genome shotgun (WGS) entry which is preliminary data.</text>
</comment>
<evidence type="ECO:0000256" key="1">
    <source>
        <dbReference type="ARBA" id="ARBA00008791"/>
    </source>
</evidence>
<dbReference type="Pfam" id="PF00582">
    <property type="entry name" value="Usp"/>
    <property type="match status" value="2"/>
</dbReference>
<dbReference type="SUPFAM" id="SSF52402">
    <property type="entry name" value="Adenine nucleotide alpha hydrolases-like"/>
    <property type="match status" value="2"/>
</dbReference>
<dbReference type="InterPro" id="IPR014729">
    <property type="entry name" value="Rossmann-like_a/b/a_fold"/>
</dbReference>
<name>A0A9W6KZ03_9PSEU</name>
<dbReference type="PANTHER" id="PTHR46268:SF27">
    <property type="entry name" value="UNIVERSAL STRESS PROTEIN RV2623"/>
    <property type="match status" value="1"/>
</dbReference>
<feature type="domain" description="UspA" evidence="4">
    <location>
        <begin position="152"/>
        <end position="285"/>
    </location>
</feature>
<protein>
    <submittedName>
        <fullName evidence="5">Universal stress protein</fullName>
    </submittedName>
</protein>
<reference evidence="5" key="2">
    <citation type="submission" date="2023-01" db="EMBL/GenBank/DDBJ databases">
        <authorList>
            <person name="Sun Q."/>
            <person name="Evtushenko L."/>
        </authorList>
    </citation>
    <scope>NUCLEOTIDE SEQUENCE</scope>
    <source>
        <strain evidence="5">VKM Ac-1069</strain>
    </source>
</reference>
<evidence type="ECO:0000256" key="3">
    <source>
        <dbReference type="ARBA" id="ARBA00022840"/>
    </source>
</evidence>
<evidence type="ECO:0000259" key="4">
    <source>
        <dbReference type="Pfam" id="PF00582"/>
    </source>
</evidence>
<accession>A0A9W6KZ03</accession>
<dbReference type="RefSeq" id="WP_037041203.1">
    <property type="nucleotide sequence ID" value="NZ_BAAAUZ010000057.1"/>
</dbReference>
<comment type="similarity">
    <text evidence="1">Belongs to the universal stress protein A family.</text>
</comment>
<dbReference type="InterPro" id="IPR006016">
    <property type="entry name" value="UspA"/>
</dbReference>
<reference evidence="5" key="1">
    <citation type="journal article" date="2014" name="Int. J. Syst. Evol. Microbiol.">
        <title>Complete genome sequence of Corynebacterium casei LMG S-19264T (=DSM 44701T), isolated from a smear-ripened cheese.</title>
        <authorList>
            <consortium name="US DOE Joint Genome Institute (JGI-PGF)"/>
            <person name="Walter F."/>
            <person name="Albersmeier A."/>
            <person name="Kalinowski J."/>
            <person name="Ruckert C."/>
        </authorList>
    </citation>
    <scope>NUCLEOTIDE SEQUENCE</scope>
    <source>
        <strain evidence="5">VKM Ac-1069</strain>
    </source>
</reference>
<keyword evidence="6" id="KW-1185">Reference proteome</keyword>